<organism evidence="2 3">
    <name type="scientific">Cerasicoccus arenae</name>
    <dbReference type="NCBI Taxonomy" id="424488"/>
    <lineage>
        <taxon>Bacteria</taxon>
        <taxon>Pseudomonadati</taxon>
        <taxon>Verrucomicrobiota</taxon>
        <taxon>Opitutia</taxon>
        <taxon>Puniceicoccales</taxon>
        <taxon>Cerasicoccaceae</taxon>
        <taxon>Cerasicoccus</taxon>
    </lineage>
</organism>
<dbReference type="InterPro" id="IPR036237">
    <property type="entry name" value="Xyl_isomerase-like_sf"/>
</dbReference>
<dbReference type="NCBIfam" id="NF035939">
    <property type="entry name" value="TIM_EboE"/>
    <property type="match status" value="1"/>
</dbReference>
<evidence type="ECO:0000313" key="2">
    <source>
        <dbReference type="EMBL" id="GHC01379.1"/>
    </source>
</evidence>
<reference evidence="2" key="1">
    <citation type="journal article" date="2014" name="Int. J. Syst. Evol. Microbiol.">
        <title>Complete genome sequence of Corynebacterium casei LMG S-19264T (=DSM 44701T), isolated from a smear-ripened cheese.</title>
        <authorList>
            <consortium name="US DOE Joint Genome Institute (JGI-PGF)"/>
            <person name="Walter F."/>
            <person name="Albersmeier A."/>
            <person name="Kalinowski J."/>
            <person name="Ruckert C."/>
        </authorList>
    </citation>
    <scope>NUCLEOTIDE SEQUENCE</scope>
    <source>
        <strain evidence="2">KCTC 12870</strain>
    </source>
</reference>
<keyword evidence="3" id="KW-1185">Reference proteome</keyword>
<evidence type="ECO:0000259" key="1">
    <source>
        <dbReference type="Pfam" id="PF01261"/>
    </source>
</evidence>
<evidence type="ECO:0000313" key="3">
    <source>
        <dbReference type="Proteomes" id="UP000642829"/>
    </source>
</evidence>
<gene>
    <name evidence="2" type="ORF">GCM10007047_17300</name>
</gene>
<reference evidence="2" key="2">
    <citation type="submission" date="2020-09" db="EMBL/GenBank/DDBJ databases">
        <authorList>
            <person name="Sun Q."/>
            <person name="Kim S."/>
        </authorList>
    </citation>
    <scope>NUCLEOTIDE SEQUENCE</scope>
    <source>
        <strain evidence="2">KCTC 12870</strain>
    </source>
</reference>
<feature type="domain" description="Xylose isomerase-like TIM barrel" evidence="1">
    <location>
        <begin position="55"/>
        <end position="250"/>
    </location>
</feature>
<proteinExistence type="predicted"/>
<name>A0A8J3DBM4_9BACT</name>
<dbReference type="RefSeq" id="WP_189514132.1">
    <property type="nucleotide sequence ID" value="NZ_BMXG01000009.1"/>
</dbReference>
<accession>A0A8J3DBM4</accession>
<comment type="caution">
    <text evidence="2">The sequence shown here is derived from an EMBL/GenBank/DDBJ whole genome shotgun (WGS) entry which is preliminary data.</text>
</comment>
<dbReference type="AlphaFoldDB" id="A0A8J3DBM4"/>
<sequence>MQLRGDRHLGYCTNIHPAETWEDTFRQLQTHIPVIKQRVAPDERFGIGLRLSAQAAQQLDATAMQAFRRWLDGADCYVFTINGFPYGDFHGTRVKENVYRPDWTTPERLDYTNRLFDILAELLPADILEGSVSTLPGSFKRFDLTPEAIRALRRNVTNCGRHIADLVDRTGKDLHLGLEPEPLGLFETTPETVDFFDALVDSHGDWLRPFVGVNYDTCHLAVEYEEPAMALDRLSRAGIRLSKLHLSSALKLDPRNDAWQALTPFADETYLHQVIVKQGTELRRIIDLPEALAAAQRGDELGEEWRVHFHIPLSDEPAVPLQSTRDHLEGALDWLARHPAACHHLEMETYTWDVLPADLHRSNVDEQLIAEYQWTLAALSRAN</sequence>
<dbReference type="Proteomes" id="UP000642829">
    <property type="component" value="Unassembled WGS sequence"/>
</dbReference>
<dbReference type="Gene3D" id="3.20.20.150">
    <property type="entry name" value="Divalent-metal-dependent TIM barrel enzymes"/>
    <property type="match status" value="1"/>
</dbReference>
<dbReference type="SUPFAM" id="SSF51658">
    <property type="entry name" value="Xylose isomerase-like"/>
    <property type="match status" value="1"/>
</dbReference>
<dbReference type="InterPro" id="IPR013022">
    <property type="entry name" value="Xyl_isomerase-like_TIM-brl"/>
</dbReference>
<dbReference type="GO" id="GO:0016853">
    <property type="term" value="F:isomerase activity"/>
    <property type="evidence" value="ECO:0007669"/>
    <property type="project" value="UniProtKB-KW"/>
</dbReference>
<dbReference type="Pfam" id="PF01261">
    <property type="entry name" value="AP_endonuc_2"/>
    <property type="match status" value="1"/>
</dbReference>
<protein>
    <submittedName>
        <fullName evidence="2">Sugar phosphate isomerase</fullName>
    </submittedName>
</protein>
<dbReference type="EMBL" id="BMXG01000009">
    <property type="protein sequence ID" value="GHC01379.1"/>
    <property type="molecule type" value="Genomic_DNA"/>
</dbReference>
<keyword evidence="2" id="KW-0413">Isomerase</keyword>